<dbReference type="InterPro" id="IPR034718">
    <property type="entry name" value="RlpA"/>
</dbReference>
<reference evidence="8 9" key="1">
    <citation type="submission" date="2020-08" db="EMBL/GenBank/DDBJ databases">
        <title>Genomic Encyclopedia of Archaeal and Bacterial Type Strains, Phase II (KMG-II): from individual species to whole genera.</title>
        <authorList>
            <person name="Goeker M."/>
        </authorList>
    </citation>
    <scope>NUCLEOTIDE SEQUENCE [LARGE SCALE GENOMIC DNA]</scope>
    <source>
        <strain evidence="8 9">5AG</strain>
    </source>
</reference>
<protein>
    <recommendedName>
        <fullName evidence="4">Endolytic peptidoglycan transglycosylase RlpA</fullName>
        <ecNumber evidence="4">4.2.2.-</ecNumber>
    </recommendedName>
</protein>
<dbReference type="GO" id="GO:0009279">
    <property type="term" value="C:cell outer membrane"/>
    <property type="evidence" value="ECO:0007669"/>
    <property type="project" value="TreeGrafter"/>
</dbReference>
<dbReference type="GO" id="GO:0000270">
    <property type="term" value="P:peptidoglycan metabolic process"/>
    <property type="evidence" value="ECO:0007669"/>
    <property type="project" value="UniProtKB-UniRule"/>
</dbReference>
<dbReference type="EMBL" id="JACHZF010000026">
    <property type="protein sequence ID" value="MBB3332203.1"/>
    <property type="molecule type" value="Genomic_DNA"/>
</dbReference>
<dbReference type="EC" id="4.2.2.-" evidence="4"/>
<evidence type="ECO:0000256" key="4">
    <source>
        <dbReference type="HAMAP-Rule" id="MF_02071"/>
    </source>
</evidence>
<feature type="region of interest" description="Disordered" evidence="6">
    <location>
        <begin position="19"/>
        <end position="78"/>
    </location>
</feature>
<organism evidence="8 9">
    <name type="scientific">Halomonas campaniensis</name>
    <dbReference type="NCBI Taxonomy" id="213554"/>
    <lineage>
        <taxon>Bacteria</taxon>
        <taxon>Pseudomonadati</taxon>
        <taxon>Pseudomonadota</taxon>
        <taxon>Gammaproteobacteria</taxon>
        <taxon>Oceanospirillales</taxon>
        <taxon>Halomonadaceae</taxon>
        <taxon>Halomonas</taxon>
    </lineage>
</organism>
<feature type="domain" description="SPOR" evidence="7">
    <location>
        <begin position="271"/>
        <end position="347"/>
    </location>
</feature>
<sequence precursor="true">MNPLPMLMVVALLAGCAGGGGSAPSGPRDSGAAPAATPAGGGGRYAMTGDAYPMEPPDVSRVPDAVPRLEAPSRGGNRPTYEVWGKTYQVLPDARGYARQGTASWYGEKFHGYATSNGEIYDMYKMSAAHRSLPLPTYARVTSLDSGNSVIVRVNDRGPFHNDREIDLSYAAAARLDILDRGTGRVKVEAIDVERWLAENGGARSNGTAAAVAPPARQAASQVVSAPAPQAAPVAQAAPSANGAAASGGRPAEGRPADGSPTDGRPADGRPADGRPIYLQIAALGSAESAQALKSRLQAELSHPVRVEAATGMHRVQVGPLAHAGQVDPVRDELRRAGFDQAFIVNGAP</sequence>
<dbReference type="Gene3D" id="2.40.40.10">
    <property type="entry name" value="RlpA-like domain"/>
    <property type="match status" value="1"/>
</dbReference>
<evidence type="ECO:0000256" key="6">
    <source>
        <dbReference type="SAM" id="MobiDB-lite"/>
    </source>
</evidence>
<dbReference type="PANTHER" id="PTHR34183">
    <property type="entry name" value="ENDOLYTIC PEPTIDOGLYCAN TRANSGLYCOSYLASE RLPA"/>
    <property type="match status" value="1"/>
</dbReference>
<dbReference type="GO" id="GO:0042834">
    <property type="term" value="F:peptidoglycan binding"/>
    <property type="evidence" value="ECO:0007669"/>
    <property type="project" value="InterPro"/>
</dbReference>
<dbReference type="HAMAP" id="MF_02071">
    <property type="entry name" value="RlpA"/>
    <property type="match status" value="1"/>
</dbReference>
<dbReference type="Pfam" id="PF05036">
    <property type="entry name" value="SPOR"/>
    <property type="match status" value="1"/>
</dbReference>
<dbReference type="CDD" id="cd22268">
    <property type="entry name" value="DPBB_RlpA-like"/>
    <property type="match status" value="1"/>
</dbReference>
<comment type="similarity">
    <text evidence="4 5">Belongs to the RlpA family.</text>
</comment>
<dbReference type="PROSITE" id="PS51724">
    <property type="entry name" value="SPOR"/>
    <property type="match status" value="1"/>
</dbReference>
<evidence type="ECO:0000256" key="3">
    <source>
        <dbReference type="ARBA" id="ARBA00023316"/>
    </source>
</evidence>
<evidence type="ECO:0000256" key="1">
    <source>
        <dbReference type="ARBA" id="ARBA00022729"/>
    </source>
</evidence>
<dbReference type="Pfam" id="PF03330">
    <property type="entry name" value="DPBB_1"/>
    <property type="match status" value="1"/>
</dbReference>
<dbReference type="SUPFAM" id="SSF110997">
    <property type="entry name" value="Sporulation related repeat"/>
    <property type="match status" value="1"/>
</dbReference>
<dbReference type="InterPro" id="IPR012997">
    <property type="entry name" value="RplA"/>
</dbReference>
<keyword evidence="8" id="KW-0449">Lipoprotein</keyword>
<dbReference type="FunFam" id="2.40.40.10:FF:000003">
    <property type="entry name" value="Endolytic peptidoglycan transglycosylase RlpA"/>
    <property type="match status" value="1"/>
</dbReference>
<dbReference type="GO" id="GO:0071555">
    <property type="term" value="P:cell wall organization"/>
    <property type="evidence" value="ECO:0007669"/>
    <property type="project" value="UniProtKB-KW"/>
</dbReference>
<feature type="compositionally biased region" description="Low complexity" evidence="6">
    <location>
        <begin position="24"/>
        <end position="38"/>
    </location>
</feature>
<dbReference type="Proteomes" id="UP000553442">
    <property type="component" value="Unassembled WGS sequence"/>
</dbReference>
<dbReference type="InterPro" id="IPR009009">
    <property type="entry name" value="RlpA-like_DPBB"/>
</dbReference>
<evidence type="ECO:0000256" key="5">
    <source>
        <dbReference type="RuleBase" id="RU003495"/>
    </source>
</evidence>
<dbReference type="Gene3D" id="3.30.70.1070">
    <property type="entry name" value="Sporulation related repeat"/>
    <property type="match status" value="1"/>
</dbReference>
<feature type="chain" id="PRO_5031646848" description="Endolytic peptidoglycan transglycosylase RlpA" evidence="4">
    <location>
        <begin position="23"/>
        <end position="349"/>
    </location>
</feature>
<dbReference type="RefSeq" id="WP_183333526.1">
    <property type="nucleotide sequence ID" value="NZ_JACHZF010000026.1"/>
</dbReference>
<keyword evidence="9" id="KW-1185">Reference proteome</keyword>
<dbReference type="AlphaFoldDB" id="A0A7W5K590"/>
<comment type="caution">
    <text evidence="8">The sequence shown here is derived from an EMBL/GenBank/DDBJ whole genome shotgun (WGS) entry which is preliminary data.</text>
</comment>
<proteinExistence type="inferred from homology"/>
<keyword evidence="2 4" id="KW-0456">Lyase</keyword>
<accession>A0A7W5K590</accession>
<dbReference type="PANTHER" id="PTHR34183:SF1">
    <property type="entry name" value="ENDOLYTIC PEPTIDOGLYCAN TRANSGLYCOSYLASE RLPA"/>
    <property type="match status" value="1"/>
</dbReference>
<keyword evidence="3 4" id="KW-0961">Cell wall biogenesis/degradation</keyword>
<dbReference type="InterPro" id="IPR036680">
    <property type="entry name" value="SPOR-like_sf"/>
</dbReference>
<dbReference type="SUPFAM" id="SSF50685">
    <property type="entry name" value="Barwin-like endoglucanases"/>
    <property type="match status" value="1"/>
</dbReference>
<name>A0A7W5K590_9GAMM</name>
<evidence type="ECO:0000313" key="9">
    <source>
        <dbReference type="Proteomes" id="UP000553442"/>
    </source>
</evidence>
<evidence type="ECO:0000259" key="7">
    <source>
        <dbReference type="PROSITE" id="PS51724"/>
    </source>
</evidence>
<dbReference type="GO" id="GO:0008932">
    <property type="term" value="F:lytic endotransglycosylase activity"/>
    <property type="evidence" value="ECO:0007669"/>
    <property type="project" value="UniProtKB-UniRule"/>
</dbReference>
<feature type="region of interest" description="Disordered" evidence="6">
    <location>
        <begin position="221"/>
        <end position="274"/>
    </location>
</feature>
<evidence type="ECO:0000256" key="2">
    <source>
        <dbReference type="ARBA" id="ARBA00023239"/>
    </source>
</evidence>
<dbReference type="InterPro" id="IPR036908">
    <property type="entry name" value="RlpA-like_sf"/>
</dbReference>
<comment type="function">
    <text evidence="4">Lytic transglycosylase with a strong preference for naked glycan strands that lack stem peptides.</text>
</comment>
<feature type="signal peptide" evidence="4">
    <location>
        <begin position="1"/>
        <end position="22"/>
    </location>
</feature>
<gene>
    <name evidence="4" type="primary">rlpA</name>
    <name evidence="8" type="ORF">BDK63_003097</name>
</gene>
<evidence type="ECO:0000313" key="8">
    <source>
        <dbReference type="EMBL" id="MBB3332203.1"/>
    </source>
</evidence>
<keyword evidence="1 4" id="KW-0732">Signal</keyword>
<dbReference type="InterPro" id="IPR007730">
    <property type="entry name" value="SPOR-like_dom"/>
</dbReference>
<feature type="compositionally biased region" description="Low complexity" evidence="6">
    <location>
        <begin position="221"/>
        <end position="250"/>
    </location>
</feature>
<dbReference type="NCBIfam" id="TIGR00413">
    <property type="entry name" value="rlpA"/>
    <property type="match status" value="1"/>
</dbReference>